<dbReference type="AlphaFoldDB" id="A0A8H6XC92"/>
<evidence type="ECO:0000256" key="5">
    <source>
        <dbReference type="ARBA" id="ARBA00022664"/>
    </source>
</evidence>
<dbReference type="GO" id="GO:0071011">
    <property type="term" value="C:precatalytic spliceosome"/>
    <property type="evidence" value="ECO:0007669"/>
    <property type="project" value="TreeGrafter"/>
</dbReference>
<evidence type="ECO:0000256" key="2">
    <source>
        <dbReference type="ARBA" id="ARBA00004123"/>
    </source>
</evidence>
<evidence type="ECO:0000256" key="1">
    <source>
        <dbReference type="ARBA" id="ARBA00003632"/>
    </source>
</evidence>
<evidence type="ECO:0000256" key="4">
    <source>
        <dbReference type="ARBA" id="ARBA00011825"/>
    </source>
</evidence>
<evidence type="ECO:0000256" key="7">
    <source>
        <dbReference type="ARBA" id="ARBA00023242"/>
    </source>
</evidence>
<sequence>MRRAPRRIAEAIENEGLTVSVTCDHASLFTRRMSSRRDRSWERNDRPSRSSRAAYRDEPRRRSSRSRSPRRGDRDRRGSDRRDHRYDDRRDSDRRRRDEHHDRDRDQGRSRPRRDDERDTPRTRSPNASREPEKPLPERDAPRSDSGPSKRLNLDPDAPDDPNEEGEEMEMDDEAGMMAMMGLNGFGTTKGKHIEGNQEGAVSVKKQRTWRQYMNRRGGFNRPLDKIK</sequence>
<proteinExistence type="inferred from homology"/>
<evidence type="ECO:0000313" key="10">
    <source>
        <dbReference type="EMBL" id="KAF7338408.1"/>
    </source>
</evidence>
<evidence type="ECO:0000313" key="11">
    <source>
        <dbReference type="Proteomes" id="UP000620124"/>
    </source>
</evidence>
<dbReference type="GO" id="GO:0008380">
    <property type="term" value="P:RNA splicing"/>
    <property type="evidence" value="ECO:0007669"/>
    <property type="project" value="UniProtKB-KW"/>
</dbReference>
<keyword evidence="7" id="KW-0539">Nucleus</keyword>
<dbReference type="PANTHER" id="PTHR31077">
    <property type="entry name" value="U4/U6.U5 SMALL NUCLEAR RIBONUCLEOPROTEIN 27 KDA PROTEIN"/>
    <property type="match status" value="1"/>
</dbReference>
<dbReference type="PANTHER" id="PTHR31077:SF1">
    <property type="entry name" value="U4_U6.U5 SMALL NUCLEAR RIBONUCLEOPROTEIN 27 KDA PROTEIN"/>
    <property type="match status" value="1"/>
</dbReference>
<keyword evidence="11" id="KW-1185">Reference proteome</keyword>
<feature type="region of interest" description="Disordered" evidence="8">
    <location>
        <begin position="32"/>
        <end position="206"/>
    </location>
</feature>
<comment type="function">
    <text evidence="1">May play a role in mRNA splicing.</text>
</comment>
<reference evidence="10" key="1">
    <citation type="submission" date="2020-05" db="EMBL/GenBank/DDBJ databases">
        <title>Mycena genomes resolve the evolution of fungal bioluminescence.</title>
        <authorList>
            <person name="Tsai I.J."/>
        </authorList>
    </citation>
    <scope>NUCLEOTIDE SEQUENCE</scope>
    <source>
        <strain evidence="10">CCC161011</strain>
    </source>
</reference>
<comment type="caution">
    <text evidence="10">The sequence shown here is derived from an EMBL/GenBank/DDBJ whole genome shotgun (WGS) entry which is preliminary data.</text>
</comment>
<evidence type="ECO:0000256" key="3">
    <source>
        <dbReference type="ARBA" id="ARBA00008218"/>
    </source>
</evidence>
<dbReference type="InterPro" id="IPR013957">
    <property type="entry name" value="SNRNP27"/>
</dbReference>
<comment type="subunit">
    <text evidence="4">Part of a tri-snRNP complex.</text>
</comment>
<organism evidence="10 11">
    <name type="scientific">Mycena venus</name>
    <dbReference type="NCBI Taxonomy" id="2733690"/>
    <lineage>
        <taxon>Eukaryota</taxon>
        <taxon>Fungi</taxon>
        <taxon>Dikarya</taxon>
        <taxon>Basidiomycota</taxon>
        <taxon>Agaricomycotina</taxon>
        <taxon>Agaricomycetes</taxon>
        <taxon>Agaricomycetidae</taxon>
        <taxon>Agaricales</taxon>
        <taxon>Marasmiineae</taxon>
        <taxon>Mycenaceae</taxon>
        <taxon>Mycena</taxon>
    </lineage>
</organism>
<dbReference type="GO" id="GO:0006397">
    <property type="term" value="P:mRNA processing"/>
    <property type="evidence" value="ECO:0007669"/>
    <property type="project" value="UniProtKB-KW"/>
</dbReference>
<dbReference type="OrthoDB" id="21368at2759"/>
<accession>A0A8H6XC92</accession>
<dbReference type="Pfam" id="PF08648">
    <property type="entry name" value="SNRNP27"/>
    <property type="match status" value="1"/>
</dbReference>
<evidence type="ECO:0000256" key="8">
    <source>
        <dbReference type="SAM" id="MobiDB-lite"/>
    </source>
</evidence>
<evidence type="ECO:0000259" key="9">
    <source>
        <dbReference type="Pfam" id="PF08648"/>
    </source>
</evidence>
<feature type="domain" description="U4/U6.U5 small nuclear ribonucleoprotein 27kDa protein" evidence="9">
    <location>
        <begin position="172"/>
        <end position="227"/>
    </location>
</feature>
<comment type="similarity">
    <text evidence="3">Belongs to the SNUT3 family.</text>
</comment>
<dbReference type="Proteomes" id="UP000620124">
    <property type="component" value="Unassembled WGS sequence"/>
</dbReference>
<keyword evidence="5" id="KW-0507">mRNA processing</keyword>
<comment type="subcellular location">
    <subcellularLocation>
        <location evidence="2">Nucleus</location>
    </subcellularLocation>
</comment>
<feature type="compositionally biased region" description="Acidic residues" evidence="8">
    <location>
        <begin position="157"/>
        <end position="175"/>
    </location>
</feature>
<name>A0A8H6XC92_9AGAR</name>
<protein>
    <submittedName>
        <fullName evidence="10">SNRNP27 domain-containing protein</fullName>
    </submittedName>
</protein>
<feature type="compositionally biased region" description="Basic and acidic residues" evidence="8">
    <location>
        <begin position="130"/>
        <end position="143"/>
    </location>
</feature>
<evidence type="ECO:0000256" key="6">
    <source>
        <dbReference type="ARBA" id="ARBA00023187"/>
    </source>
</evidence>
<keyword evidence="6" id="KW-0508">mRNA splicing</keyword>
<feature type="compositionally biased region" description="Basic and acidic residues" evidence="8">
    <location>
        <begin position="70"/>
        <end position="122"/>
    </location>
</feature>
<feature type="compositionally biased region" description="Basic and acidic residues" evidence="8">
    <location>
        <begin position="35"/>
        <end position="61"/>
    </location>
</feature>
<dbReference type="EMBL" id="JACAZI010000021">
    <property type="protein sequence ID" value="KAF7338408.1"/>
    <property type="molecule type" value="Genomic_DNA"/>
</dbReference>
<gene>
    <name evidence="10" type="ORF">MVEN_02066600</name>
</gene>